<dbReference type="InterPro" id="IPR003661">
    <property type="entry name" value="HisK_dim/P_dom"/>
</dbReference>
<organism evidence="21 22">
    <name type="scientific">Phenylobacterium montanum</name>
    <dbReference type="NCBI Taxonomy" id="2823693"/>
    <lineage>
        <taxon>Bacteria</taxon>
        <taxon>Pseudomonadati</taxon>
        <taxon>Pseudomonadota</taxon>
        <taxon>Alphaproteobacteria</taxon>
        <taxon>Caulobacterales</taxon>
        <taxon>Caulobacteraceae</taxon>
        <taxon>Phenylobacterium</taxon>
    </lineage>
</organism>
<evidence type="ECO:0000259" key="18">
    <source>
        <dbReference type="PROSITE" id="PS50109"/>
    </source>
</evidence>
<dbReference type="CDD" id="cd17546">
    <property type="entry name" value="REC_hyHK_CKI1_RcsC-like"/>
    <property type="match status" value="1"/>
</dbReference>
<feature type="modified residue" description="4-aspartylphosphate" evidence="17">
    <location>
        <position position="456"/>
    </location>
</feature>
<keyword evidence="12" id="KW-0902">Two-component regulatory system</keyword>
<evidence type="ECO:0000256" key="1">
    <source>
        <dbReference type="ARBA" id="ARBA00000085"/>
    </source>
</evidence>
<evidence type="ECO:0000313" key="21">
    <source>
        <dbReference type="EMBL" id="QUD88885.1"/>
    </source>
</evidence>
<dbReference type="InterPro" id="IPR036641">
    <property type="entry name" value="HPT_dom_sf"/>
</dbReference>
<dbReference type="RefSeq" id="WP_211938935.1">
    <property type="nucleotide sequence ID" value="NZ_CP073078.1"/>
</dbReference>
<gene>
    <name evidence="21" type="ORF">KCG34_03065</name>
</gene>
<dbReference type="InterPro" id="IPR011006">
    <property type="entry name" value="CheY-like_superfamily"/>
</dbReference>
<comment type="subcellular location">
    <subcellularLocation>
        <location evidence="2">Cell membrane</location>
        <topology evidence="2">Multi-pass membrane protein</topology>
    </subcellularLocation>
</comment>
<feature type="domain" description="HPt" evidence="20">
    <location>
        <begin position="726"/>
        <end position="823"/>
    </location>
</feature>
<proteinExistence type="predicted"/>
<keyword evidence="7" id="KW-0812">Transmembrane</keyword>
<name>A0A975G0Y4_9CAUL</name>
<dbReference type="FunFam" id="1.10.287.130:FF:000002">
    <property type="entry name" value="Two-component osmosensing histidine kinase"/>
    <property type="match status" value="1"/>
</dbReference>
<dbReference type="InterPro" id="IPR003594">
    <property type="entry name" value="HATPase_dom"/>
</dbReference>
<evidence type="ECO:0000256" key="11">
    <source>
        <dbReference type="ARBA" id="ARBA00022989"/>
    </source>
</evidence>
<evidence type="ECO:0000256" key="4">
    <source>
        <dbReference type="ARBA" id="ARBA00022475"/>
    </source>
</evidence>
<dbReference type="GO" id="GO:0005524">
    <property type="term" value="F:ATP binding"/>
    <property type="evidence" value="ECO:0007669"/>
    <property type="project" value="UniProtKB-KW"/>
</dbReference>
<keyword evidence="4" id="KW-1003">Cell membrane</keyword>
<evidence type="ECO:0000256" key="7">
    <source>
        <dbReference type="ARBA" id="ARBA00022692"/>
    </source>
</evidence>
<dbReference type="SMART" id="SM00448">
    <property type="entry name" value="REC"/>
    <property type="match status" value="2"/>
</dbReference>
<evidence type="ECO:0000256" key="16">
    <source>
        <dbReference type="PROSITE-ProRule" id="PRU00110"/>
    </source>
</evidence>
<dbReference type="CDD" id="cd16922">
    <property type="entry name" value="HATPase_EvgS-ArcB-TorS-like"/>
    <property type="match status" value="1"/>
</dbReference>
<reference evidence="21" key="1">
    <citation type="submission" date="2021-04" db="EMBL/GenBank/DDBJ databases">
        <title>The complete genome sequence of Caulobacter sp. S6.</title>
        <authorList>
            <person name="Tang Y."/>
            <person name="Ouyang W."/>
            <person name="Liu Q."/>
            <person name="Huang B."/>
            <person name="Guo Z."/>
            <person name="Lei P."/>
        </authorList>
    </citation>
    <scope>NUCLEOTIDE SEQUENCE</scope>
    <source>
        <strain evidence="21">S6</strain>
    </source>
</reference>
<dbReference type="Gene3D" id="3.30.565.10">
    <property type="entry name" value="Histidine kinase-like ATPase, C-terminal domain"/>
    <property type="match status" value="1"/>
</dbReference>
<dbReference type="GO" id="GO:0005886">
    <property type="term" value="C:plasma membrane"/>
    <property type="evidence" value="ECO:0007669"/>
    <property type="project" value="UniProtKB-SubCell"/>
</dbReference>
<dbReference type="PROSITE" id="PS50109">
    <property type="entry name" value="HIS_KIN"/>
    <property type="match status" value="1"/>
</dbReference>
<evidence type="ECO:0000256" key="15">
    <source>
        <dbReference type="ARBA" id="ARBA00068150"/>
    </source>
</evidence>
<accession>A0A975G0Y4</accession>
<evidence type="ECO:0000256" key="8">
    <source>
        <dbReference type="ARBA" id="ARBA00022741"/>
    </source>
</evidence>
<keyword evidence="10" id="KW-0067">ATP-binding</keyword>
<dbReference type="Proteomes" id="UP000676409">
    <property type="component" value="Chromosome"/>
</dbReference>
<evidence type="ECO:0000259" key="20">
    <source>
        <dbReference type="PROSITE" id="PS50894"/>
    </source>
</evidence>
<dbReference type="Pfam" id="PF00512">
    <property type="entry name" value="HisKA"/>
    <property type="match status" value="1"/>
</dbReference>
<dbReference type="SUPFAM" id="SSF55874">
    <property type="entry name" value="ATPase domain of HSP90 chaperone/DNA topoisomerase II/histidine kinase"/>
    <property type="match status" value="1"/>
</dbReference>
<dbReference type="InterPro" id="IPR008207">
    <property type="entry name" value="Sig_transdc_His_kin_Hpt_dom"/>
</dbReference>
<dbReference type="EC" id="2.7.13.3" evidence="3"/>
<evidence type="ECO:0000256" key="14">
    <source>
        <dbReference type="ARBA" id="ARBA00064003"/>
    </source>
</evidence>
<evidence type="ECO:0000256" key="9">
    <source>
        <dbReference type="ARBA" id="ARBA00022777"/>
    </source>
</evidence>
<keyword evidence="11" id="KW-1133">Transmembrane helix</keyword>
<keyword evidence="22" id="KW-1185">Reference proteome</keyword>
<evidence type="ECO:0000256" key="10">
    <source>
        <dbReference type="ARBA" id="ARBA00022840"/>
    </source>
</evidence>
<feature type="domain" description="Response regulatory" evidence="19">
    <location>
        <begin position="402"/>
        <end position="520"/>
    </location>
</feature>
<evidence type="ECO:0000259" key="19">
    <source>
        <dbReference type="PROSITE" id="PS50110"/>
    </source>
</evidence>
<dbReference type="Pfam" id="PF01627">
    <property type="entry name" value="Hpt"/>
    <property type="match status" value="1"/>
</dbReference>
<evidence type="ECO:0000256" key="13">
    <source>
        <dbReference type="ARBA" id="ARBA00023136"/>
    </source>
</evidence>
<protein>
    <recommendedName>
        <fullName evidence="15">Sensory/regulatory protein RpfC</fullName>
        <ecNumber evidence="3">2.7.13.3</ecNumber>
    </recommendedName>
</protein>
<dbReference type="PANTHER" id="PTHR45339:SF1">
    <property type="entry name" value="HYBRID SIGNAL TRANSDUCTION HISTIDINE KINASE J"/>
    <property type="match status" value="1"/>
</dbReference>
<dbReference type="AlphaFoldDB" id="A0A975G0Y4"/>
<dbReference type="SMART" id="SM00387">
    <property type="entry name" value="HATPase_c"/>
    <property type="match status" value="1"/>
</dbReference>
<dbReference type="Gene3D" id="1.10.287.130">
    <property type="match status" value="1"/>
</dbReference>
<evidence type="ECO:0000256" key="3">
    <source>
        <dbReference type="ARBA" id="ARBA00012438"/>
    </source>
</evidence>
<dbReference type="SUPFAM" id="SSF47384">
    <property type="entry name" value="Homodimeric domain of signal transducing histidine kinase"/>
    <property type="match status" value="1"/>
</dbReference>
<dbReference type="Pfam" id="PF02518">
    <property type="entry name" value="HATPase_c"/>
    <property type="match status" value="1"/>
</dbReference>
<evidence type="ECO:0000313" key="22">
    <source>
        <dbReference type="Proteomes" id="UP000676409"/>
    </source>
</evidence>
<sequence length="832" mass="88847">MDRIPGAQAGAPPRTVVERGIADFVAGALLPIAYLDSQGSVVQVSPAWRQLFQVKDDVTGQPLGAIMPTIEDRRLKSLQKSLSAGKSRVEQVTVPARGDAADAVVRLDIAPAGDRAPGLLLYGHDFSDMIEAHQRTEAALIRARDEADAANTAKSEFLANMSHEIRTPMNGVIGMNALLLRTELTPEQRKFAEAVRVSADCLLNLINDILDISKLEAGKVDLERIDFTLESVVEDVVELLSTKGAEKGLDVVCFLDDGARKGFAGDPTRLRQVILNLLSNAIKFTEKGFVAVEARTLTVDRQRSRLRIEVQDTGIGLSEEAKAKLFKKFQQADGSVTRRYGGTGLGLSISRQLVELMDGQIGVADRPGGGSIFWFEIDLPPAAADLSTLSGTAAADALHGRRILVIDDIEINRTIFQRQLEAEGAVVSEAVDGPSGLAAIVMADARGEPFDLVLLDHMMPGLSGEGVAAKVRANVALEQPRLVLASSIGSMVGGSASLFDAVLTKPVRHSILLSRLAELLSAPAGAAETLDSSAEVAPEICVEPPVDVSDFFLDDDAPAAASPAPRARSSRGRILLAEDNEINTLLAQTVMEEAGYTVDCAVNGAEAVEAVKQCAYDLILMDMQMPVMDGLQATRTIRDLPSPVGQTPIIAMTANAMRKDQDACLGAGMNDFISKPIDPVAFLAVIERYMGAELWGDDEEEAAPSASKKVPDIDHDKLDALARMLPVDRLRKVVDSYLDGSKARLIRIEDLVSSGDLASLAREAHDLKGTSGNFGALRLQAMAEQLERACLARDDAEAPRLAGEIRQASTTAWGLVEEWLAAAEGAPQRAAG</sequence>
<dbReference type="Gene3D" id="3.40.50.2300">
    <property type="match status" value="2"/>
</dbReference>
<feature type="modified residue" description="Phosphohistidine" evidence="16">
    <location>
        <position position="765"/>
    </location>
</feature>
<dbReference type="PROSITE" id="PS50894">
    <property type="entry name" value="HPT"/>
    <property type="match status" value="1"/>
</dbReference>
<dbReference type="SMART" id="SM00388">
    <property type="entry name" value="HisKA"/>
    <property type="match status" value="1"/>
</dbReference>
<keyword evidence="9" id="KW-0418">Kinase</keyword>
<keyword evidence="6" id="KW-0808">Transferase</keyword>
<dbReference type="CDD" id="cd00082">
    <property type="entry name" value="HisKA"/>
    <property type="match status" value="1"/>
</dbReference>
<dbReference type="Gene3D" id="3.30.450.20">
    <property type="entry name" value="PAS domain"/>
    <property type="match status" value="1"/>
</dbReference>
<dbReference type="FunFam" id="3.30.565.10:FF:000010">
    <property type="entry name" value="Sensor histidine kinase RcsC"/>
    <property type="match status" value="1"/>
</dbReference>
<evidence type="ECO:0000256" key="5">
    <source>
        <dbReference type="ARBA" id="ARBA00022553"/>
    </source>
</evidence>
<feature type="domain" description="Histidine kinase" evidence="18">
    <location>
        <begin position="160"/>
        <end position="381"/>
    </location>
</feature>
<dbReference type="InterPro" id="IPR004358">
    <property type="entry name" value="Sig_transdc_His_kin-like_C"/>
</dbReference>
<evidence type="ECO:0000256" key="6">
    <source>
        <dbReference type="ARBA" id="ARBA00022679"/>
    </source>
</evidence>
<dbReference type="InterPro" id="IPR036097">
    <property type="entry name" value="HisK_dim/P_sf"/>
</dbReference>
<dbReference type="KEGG" id="caul:KCG34_03065"/>
<keyword evidence="5 17" id="KW-0597">Phosphoprotein</keyword>
<feature type="domain" description="Response regulatory" evidence="19">
    <location>
        <begin position="573"/>
        <end position="690"/>
    </location>
</feature>
<evidence type="ECO:0000256" key="12">
    <source>
        <dbReference type="ARBA" id="ARBA00023012"/>
    </source>
</evidence>
<dbReference type="SUPFAM" id="SSF52172">
    <property type="entry name" value="CheY-like"/>
    <property type="match status" value="2"/>
</dbReference>
<comment type="subunit">
    <text evidence="14">At low DSF concentrations, interacts with RpfF.</text>
</comment>
<dbReference type="InterPro" id="IPR001789">
    <property type="entry name" value="Sig_transdc_resp-reg_receiver"/>
</dbReference>
<dbReference type="PROSITE" id="PS50110">
    <property type="entry name" value="RESPONSE_REGULATORY"/>
    <property type="match status" value="2"/>
</dbReference>
<dbReference type="GO" id="GO:0000155">
    <property type="term" value="F:phosphorelay sensor kinase activity"/>
    <property type="evidence" value="ECO:0007669"/>
    <property type="project" value="InterPro"/>
</dbReference>
<dbReference type="InterPro" id="IPR036890">
    <property type="entry name" value="HATPase_C_sf"/>
</dbReference>
<dbReference type="Gene3D" id="1.20.120.160">
    <property type="entry name" value="HPT domain"/>
    <property type="match status" value="1"/>
</dbReference>
<keyword evidence="13" id="KW-0472">Membrane</keyword>
<evidence type="ECO:0000256" key="17">
    <source>
        <dbReference type="PROSITE-ProRule" id="PRU00169"/>
    </source>
</evidence>
<evidence type="ECO:0000256" key="2">
    <source>
        <dbReference type="ARBA" id="ARBA00004651"/>
    </source>
</evidence>
<feature type="modified residue" description="4-aspartylphosphate" evidence="17">
    <location>
        <position position="622"/>
    </location>
</feature>
<comment type="catalytic activity">
    <reaction evidence="1">
        <text>ATP + protein L-histidine = ADP + protein N-phospho-L-histidine.</text>
        <dbReference type="EC" id="2.7.13.3"/>
    </reaction>
</comment>
<dbReference type="PRINTS" id="PR00344">
    <property type="entry name" value="BCTRLSENSOR"/>
</dbReference>
<dbReference type="PANTHER" id="PTHR45339">
    <property type="entry name" value="HYBRID SIGNAL TRANSDUCTION HISTIDINE KINASE J"/>
    <property type="match status" value="1"/>
</dbReference>
<dbReference type="Pfam" id="PF00072">
    <property type="entry name" value="Response_reg"/>
    <property type="match status" value="2"/>
</dbReference>
<keyword evidence="8" id="KW-0547">Nucleotide-binding</keyword>
<dbReference type="SUPFAM" id="SSF47226">
    <property type="entry name" value="Histidine-containing phosphotransfer domain, HPT domain"/>
    <property type="match status" value="1"/>
</dbReference>
<dbReference type="InterPro" id="IPR005467">
    <property type="entry name" value="His_kinase_dom"/>
</dbReference>
<dbReference type="EMBL" id="CP073078">
    <property type="protein sequence ID" value="QUD88885.1"/>
    <property type="molecule type" value="Genomic_DNA"/>
</dbReference>